<organism evidence="2 3">
    <name type="scientific">Brenneria goodwinii</name>
    <dbReference type="NCBI Taxonomy" id="1109412"/>
    <lineage>
        <taxon>Bacteria</taxon>
        <taxon>Pseudomonadati</taxon>
        <taxon>Pseudomonadota</taxon>
        <taxon>Gammaproteobacteria</taxon>
        <taxon>Enterobacterales</taxon>
        <taxon>Pectobacteriaceae</taxon>
        <taxon>Brenneria</taxon>
    </lineage>
</organism>
<dbReference type="Gene3D" id="3.20.20.370">
    <property type="entry name" value="Glycoside hydrolase/deacetylase"/>
    <property type="match status" value="1"/>
</dbReference>
<comment type="function">
    <text evidence="1">Catalyzes the cleavage of 5-oxoproline to form L-glutamate coupled to the hydrolysis of ATP to ADP and inorganic phosphate.</text>
</comment>
<dbReference type="SUPFAM" id="SSF88713">
    <property type="entry name" value="Glycoside hydrolase/deacetylase"/>
    <property type="match status" value="1"/>
</dbReference>
<dbReference type="GO" id="GO:0017168">
    <property type="term" value="F:5-oxoprolinase (ATP-hydrolyzing) activity"/>
    <property type="evidence" value="ECO:0007669"/>
    <property type="project" value="UniProtKB-UniRule"/>
</dbReference>
<dbReference type="Proteomes" id="UP000044377">
    <property type="component" value="Unassembled WGS sequence"/>
</dbReference>
<protein>
    <recommendedName>
        <fullName evidence="1">5-oxoprolinase subunit A</fullName>
        <shortName evidence="1">5-OPase subunit A</shortName>
        <ecNumber evidence="1">3.5.2.9</ecNumber>
    </recommendedName>
    <alternativeName>
        <fullName evidence="1">5-oxoprolinase (ATP-hydrolyzing) subunit A</fullName>
    </alternativeName>
</protein>
<evidence type="ECO:0000256" key="1">
    <source>
        <dbReference type="HAMAP-Rule" id="MF_00691"/>
    </source>
</evidence>
<sequence length="250" mass="26605">MASIDINCDMGESFGAWNMGDDALLMQYISSANIACGFHAGDPDVMLETVRRALACNVAIGAHPGLPDLQGFGRREMALAPSQVYALVAYQVGALYGVARAQGGSLHHVKTHGALYGMTARQPEMARAVAQAVYDIDATLPVYVANANMAQAVRERGLPVVYEVYADRSYQDDGTLTPRNLPNAMIEDVDQAIAQVLQMVRTGTVTALSGKRVPIDADTLCIHGDQAGAANFAARIRSALLAEGIEVRTP</sequence>
<keyword evidence="1" id="KW-0067">ATP-binding</keyword>
<proteinExistence type="inferred from homology"/>
<dbReference type="GO" id="GO:0005975">
    <property type="term" value="P:carbohydrate metabolic process"/>
    <property type="evidence" value="ECO:0007669"/>
    <property type="project" value="InterPro"/>
</dbReference>
<dbReference type="PANTHER" id="PTHR30292">
    <property type="entry name" value="UNCHARACTERIZED PROTEIN YBGL-RELATED"/>
    <property type="match status" value="1"/>
</dbReference>
<evidence type="ECO:0000313" key="2">
    <source>
        <dbReference type="EMBL" id="CPR14380.1"/>
    </source>
</evidence>
<dbReference type="RefSeq" id="WP_156186716.1">
    <property type="nucleotide sequence ID" value="NZ_CGIG01000001.1"/>
</dbReference>
<name>A0A0G4JR24_9GAMM</name>
<accession>A0A0G4JR24</accession>
<dbReference type="InterPro" id="IPR005501">
    <property type="entry name" value="LamB/YcsF/PxpA-like"/>
</dbReference>
<dbReference type="CDD" id="cd10787">
    <property type="entry name" value="LamB_YcsF_like"/>
    <property type="match status" value="1"/>
</dbReference>
<dbReference type="NCBIfam" id="NF003814">
    <property type="entry name" value="PRK05406.1-3"/>
    <property type="match status" value="1"/>
</dbReference>
<gene>
    <name evidence="1" type="primary">pxpA</name>
    <name evidence="2" type="ORF">BN1221_00787c</name>
</gene>
<dbReference type="InterPro" id="IPR011330">
    <property type="entry name" value="Glyco_hydro/deAcase_b/a-brl"/>
</dbReference>
<comment type="subunit">
    <text evidence="1">Forms a complex composed of PxpA, PxpB and PxpC.</text>
</comment>
<reference evidence="3" key="1">
    <citation type="submission" date="2015-01" db="EMBL/GenBank/DDBJ databases">
        <authorList>
            <person name="Paterson Steve"/>
        </authorList>
    </citation>
    <scope>NUCLEOTIDE SEQUENCE [LARGE SCALE GENOMIC DNA]</scope>
    <source>
        <strain evidence="3">OBR1</strain>
    </source>
</reference>
<dbReference type="AlphaFoldDB" id="A0A0G4JR24"/>
<dbReference type="EC" id="3.5.2.9" evidence="1"/>
<dbReference type="NCBIfam" id="NF003816">
    <property type="entry name" value="PRK05406.1-5"/>
    <property type="match status" value="1"/>
</dbReference>
<keyword evidence="1" id="KW-0378">Hydrolase</keyword>
<dbReference type="HAMAP" id="MF_00691">
    <property type="entry name" value="PxpA"/>
    <property type="match status" value="1"/>
</dbReference>
<comment type="catalytic activity">
    <reaction evidence="1">
        <text>5-oxo-L-proline + ATP + 2 H2O = L-glutamate + ADP + phosphate + H(+)</text>
        <dbReference type="Rhea" id="RHEA:10348"/>
        <dbReference type="ChEBI" id="CHEBI:15377"/>
        <dbReference type="ChEBI" id="CHEBI:15378"/>
        <dbReference type="ChEBI" id="CHEBI:29985"/>
        <dbReference type="ChEBI" id="CHEBI:30616"/>
        <dbReference type="ChEBI" id="CHEBI:43474"/>
        <dbReference type="ChEBI" id="CHEBI:58402"/>
        <dbReference type="ChEBI" id="CHEBI:456216"/>
        <dbReference type="EC" id="3.5.2.9"/>
    </reaction>
</comment>
<evidence type="ECO:0000313" key="3">
    <source>
        <dbReference type="Proteomes" id="UP000044377"/>
    </source>
</evidence>
<dbReference type="GO" id="GO:0005524">
    <property type="term" value="F:ATP binding"/>
    <property type="evidence" value="ECO:0007669"/>
    <property type="project" value="UniProtKB-UniRule"/>
</dbReference>
<keyword evidence="1" id="KW-0547">Nucleotide-binding</keyword>
<keyword evidence="3" id="KW-1185">Reference proteome</keyword>
<dbReference type="Pfam" id="PF03746">
    <property type="entry name" value="LamB_YcsF"/>
    <property type="match status" value="1"/>
</dbReference>
<dbReference type="STRING" id="1109412.BN1221_00787c"/>
<comment type="similarity">
    <text evidence="1">Belongs to the LamB/PxpA family.</text>
</comment>
<dbReference type="PANTHER" id="PTHR30292:SF0">
    <property type="entry name" value="5-OXOPROLINASE SUBUNIT A"/>
    <property type="match status" value="1"/>
</dbReference>
<dbReference type="OrthoDB" id="9773478at2"/>
<dbReference type="EMBL" id="CGIG01000001">
    <property type="protein sequence ID" value="CPR14380.1"/>
    <property type="molecule type" value="Genomic_DNA"/>
</dbReference>